<evidence type="ECO:0000313" key="1">
    <source>
        <dbReference type="EMBL" id="RUM99048.1"/>
    </source>
</evidence>
<sequence length="66" mass="7734">MNWLRDLLGINRYEVAWSWDSGRDTPYTGSTRQFKGCRPMTKRRASRLARQMNNDYGAGTHWVEPA</sequence>
<proteinExistence type="predicted"/>
<organism evidence="1 2">
    <name type="scientific">Borborobacter arsenicus</name>
    <dbReference type="NCBI Taxonomy" id="1851146"/>
    <lineage>
        <taxon>Bacteria</taxon>
        <taxon>Pseudomonadati</taxon>
        <taxon>Pseudomonadota</taxon>
        <taxon>Alphaproteobacteria</taxon>
        <taxon>Hyphomicrobiales</taxon>
        <taxon>Phyllobacteriaceae</taxon>
        <taxon>Borborobacter</taxon>
    </lineage>
</organism>
<evidence type="ECO:0000313" key="2">
    <source>
        <dbReference type="Proteomes" id="UP000281647"/>
    </source>
</evidence>
<reference evidence="1 2" key="1">
    <citation type="submission" date="2018-11" db="EMBL/GenBank/DDBJ databases">
        <title>Pseudaminobacter arsenicus sp. nov., an arsenic-resistant bacterium isolated from arsenic-rich aquifers.</title>
        <authorList>
            <person name="Mu Y."/>
        </authorList>
    </citation>
    <scope>NUCLEOTIDE SEQUENCE [LARGE SCALE GENOMIC DNA]</scope>
    <source>
        <strain evidence="1 2">CB3</strain>
    </source>
</reference>
<accession>A0A432VA33</accession>
<dbReference type="OrthoDB" id="9943170at2"/>
<dbReference type="AlphaFoldDB" id="A0A432VA33"/>
<dbReference type="RefSeq" id="WP_128624551.1">
    <property type="nucleotide sequence ID" value="NZ_ML133508.1"/>
</dbReference>
<comment type="caution">
    <text evidence="1">The sequence shown here is derived from an EMBL/GenBank/DDBJ whole genome shotgun (WGS) entry which is preliminary data.</text>
</comment>
<protein>
    <submittedName>
        <fullName evidence="1">Uncharacterized protein</fullName>
    </submittedName>
</protein>
<dbReference type="EMBL" id="RKST01000003">
    <property type="protein sequence ID" value="RUM99048.1"/>
    <property type="molecule type" value="Genomic_DNA"/>
</dbReference>
<gene>
    <name evidence="1" type="ORF">EET67_05265</name>
</gene>
<name>A0A432VA33_9HYPH</name>
<keyword evidence="2" id="KW-1185">Reference proteome</keyword>
<dbReference type="Proteomes" id="UP000281647">
    <property type="component" value="Unassembled WGS sequence"/>
</dbReference>